<dbReference type="Gene3D" id="3.40.50.1010">
    <property type="entry name" value="5'-nuclease"/>
    <property type="match status" value="1"/>
</dbReference>
<evidence type="ECO:0000313" key="3">
    <source>
        <dbReference type="Proteomes" id="UP000317429"/>
    </source>
</evidence>
<keyword evidence="3" id="KW-1185">Reference proteome</keyword>
<dbReference type="CDD" id="cd09872">
    <property type="entry name" value="PIN_Sll0205-like"/>
    <property type="match status" value="1"/>
</dbReference>
<gene>
    <name evidence="2" type="ORF">Pla175_01730</name>
</gene>
<dbReference type="InterPro" id="IPR029060">
    <property type="entry name" value="PIN-like_dom_sf"/>
</dbReference>
<dbReference type="EC" id="3.1.-.-" evidence="2"/>
<dbReference type="PANTHER" id="PTHR36173:SF2">
    <property type="entry name" value="RIBONUCLEASE VAPC16"/>
    <property type="match status" value="1"/>
</dbReference>
<sequence length="126" mass="14573">MTVLRDSHTVFWAMLDDARLSTAARVIINDRDNRCLVSPVSHWEMALKISVNKYEINDDFEAMWEEALSRFDVLPIEPRHTGRLIALPFHHKDPFDRMLVAQALAEGIPLVSADRQLDAYAVERLW</sequence>
<dbReference type="Proteomes" id="UP000317429">
    <property type="component" value="Chromosome"/>
</dbReference>
<dbReference type="Pfam" id="PF01850">
    <property type="entry name" value="PIN"/>
    <property type="match status" value="1"/>
</dbReference>
<accession>A0A518D5S9</accession>
<dbReference type="InterPro" id="IPR041705">
    <property type="entry name" value="PIN_Sll0205"/>
</dbReference>
<dbReference type="SUPFAM" id="SSF88723">
    <property type="entry name" value="PIN domain-like"/>
    <property type="match status" value="1"/>
</dbReference>
<dbReference type="OrthoDB" id="9798990at2"/>
<evidence type="ECO:0000259" key="1">
    <source>
        <dbReference type="Pfam" id="PF01850"/>
    </source>
</evidence>
<dbReference type="AlphaFoldDB" id="A0A518D5S9"/>
<dbReference type="InterPro" id="IPR052919">
    <property type="entry name" value="TA_system_RNase"/>
</dbReference>
<organism evidence="2 3">
    <name type="scientific">Pirellulimonas nuda</name>
    <dbReference type="NCBI Taxonomy" id="2528009"/>
    <lineage>
        <taxon>Bacteria</taxon>
        <taxon>Pseudomonadati</taxon>
        <taxon>Planctomycetota</taxon>
        <taxon>Planctomycetia</taxon>
        <taxon>Pirellulales</taxon>
        <taxon>Lacipirellulaceae</taxon>
        <taxon>Pirellulimonas</taxon>
    </lineage>
</organism>
<dbReference type="KEGG" id="pnd:Pla175_01730"/>
<dbReference type="PANTHER" id="PTHR36173">
    <property type="entry name" value="RIBONUCLEASE VAPC16-RELATED"/>
    <property type="match status" value="1"/>
</dbReference>
<feature type="domain" description="PIN" evidence="1">
    <location>
        <begin position="6"/>
        <end position="121"/>
    </location>
</feature>
<keyword evidence="2" id="KW-0378">Hydrolase</keyword>
<dbReference type="GO" id="GO:0016787">
    <property type="term" value="F:hydrolase activity"/>
    <property type="evidence" value="ECO:0007669"/>
    <property type="project" value="UniProtKB-KW"/>
</dbReference>
<reference evidence="2 3" key="1">
    <citation type="submission" date="2019-02" db="EMBL/GenBank/DDBJ databases">
        <title>Deep-cultivation of Planctomycetes and their phenomic and genomic characterization uncovers novel biology.</title>
        <authorList>
            <person name="Wiegand S."/>
            <person name="Jogler M."/>
            <person name="Boedeker C."/>
            <person name="Pinto D."/>
            <person name="Vollmers J."/>
            <person name="Rivas-Marin E."/>
            <person name="Kohn T."/>
            <person name="Peeters S.H."/>
            <person name="Heuer A."/>
            <person name="Rast P."/>
            <person name="Oberbeckmann S."/>
            <person name="Bunk B."/>
            <person name="Jeske O."/>
            <person name="Meyerdierks A."/>
            <person name="Storesund J.E."/>
            <person name="Kallscheuer N."/>
            <person name="Luecker S."/>
            <person name="Lage O.M."/>
            <person name="Pohl T."/>
            <person name="Merkel B.J."/>
            <person name="Hornburger P."/>
            <person name="Mueller R.-W."/>
            <person name="Bruemmer F."/>
            <person name="Labrenz M."/>
            <person name="Spormann A.M."/>
            <person name="Op den Camp H."/>
            <person name="Overmann J."/>
            <person name="Amann R."/>
            <person name="Jetten M.S.M."/>
            <person name="Mascher T."/>
            <person name="Medema M.H."/>
            <person name="Devos D.P."/>
            <person name="Kaster A.-K."/>
            <person name="Ovreas L."/>
            <person name="Rohde M."/>
            <person name="Galperin M.Y."/>
            <person name="Jogler C."/>
        </authorList>
    </citation>
    <scope>NUCLEOTIDE SEQUENCE [LARGE SCALE GENOMIC DNA]</scope>
    <source>
        <strain evidence="2 3">Pla175</strain>
    </source>
</reference>
<dbReference type="InterPro" id="IPR002716">
    <property type="entry name" value="PIN_dom"/>
</dbReference>
<dbReference type="EMBL" id="CP036291">
    <property type="protein sequence ID" value="QDU86820.1"/>
    <property type="molecule type" value="Genomic_DNA"/>
</dbReference>
<name>A0A518D5S9_9BACT</name>
<evidence type="ECO:0000313" key="2">
    <source>
        <dbReference type="EMBL" id="QDU86820.1"/>
    </source>
</evidence>
<proteinExistence type="predicted"/>
<protein>
    <submittedName>
        <fullName evidence="2">Ribonuclease VapC22</fullName>
        <ecNumber evidence="2">3.1.-.-</ecNumber>
    </submittedName>
</protein>